<evidence type="ECO:0000313" key="2">
    <source>
        <dbReference type="EMBL" id="THU57188.1"/>
    </source>
</evidence>
<dbReference type="EMBL" id="PYDT01000006">
    <property type="protein sequence ID" value="THU57188.1"/>
    <property type="molecule type" value="Genomic_DNA"/>
</dbReference>
<evidence type="ECO:0000256" key="1">
    <source>
        <dbReference type="SAM" id="MobiDB-lite"/>
    </source>
</evidence>
<comment type="caution">
    <text evidence="2">The sequence shown here is derived from an EMBL/GenBank/DDBJ whole genome shotgun (WGS) entry which is preliminary data.</text>
</comment>
<feature type="compositionally biased region" description="Gly residues" evidence="1">
    <location>
        <begin position="9"/>
        <end position="23"/>
    </location>
</feature>
<organism evidence="2 3">
    <name type="scientific">Musa balbisiana</name>
    <name type="common">Banana</name>
    <dbReference type="NCBI Taxonomy" id="52838"/>
    <lineage>
        <taxon>Eukaryota</taxon>
        <taxon>Viridiplantae</taxon>
        <taxon>Streptophyta</taxon>
        <taxon>Embryophyta</taxon>
        <taxon>Tracheophyta</taxon>
        <taxon>Spermatophyta</taxon>
        <taxon>Magnoliopsida</taxon>
        <taxon>Liliopsida</taxon>
        <taxon>Zingiberales</taxon>
        <taxon>Musaceae</taxon>
        <taxon>Musa</taxon>
    </lineage>
</organism>
<gene>
    <name evidence="2" type="ORF">C4D60_Mb03t00870</name>
</gene>
<keyword evidence="3" id="KW-1185">Reference proteome</keyword>
<proteinExistence type="predicted"/>
<sequence>MGSVSFIGLGSGGTAPSVRGGGSRKPLPHLPPQRPNGWTFLPLCLITDCTLFKGRLNFSTGKSGRMPSANAGISERRHYWTQAQAFVFRFPLLFIATESHWGGRLLLRQRELKRLPGDAAAISRGTSSPESDQWQ</sequence>
<evidence type="ECO:0000313" key="3">
    <source>
        <dbReference type="Proteomes" id="UP000317650"/>
    </source>
</evidence>
<protein>
    <submittedName>
        <fullName evidence="2">Uncharacterized protein</fullName>
    </submittedName>
</protein>
<name>A0A4S8J6M1_MUSBA</name>
<dbReference type="Proteomes" id="UP000317650">
    <property type="component" value="Chromosome 3"/>
</dbReference>
<dbReference type="AlphaFoldDB" id="A0A4S8J6M1"/>
<reference evidence="2 3" key="1">
    <citation type="journal article" date="2019" name="Nat. Plants">
        <title>Genome sequencing of Musa balbisiana reveals subgenome evolution and function divergence in polyploid bananas.</title>
        <authorList>
            <person name="Yao X."/>
        </authorList>
    </citation>
    <scope>NUCLEOTIDE SEQUENCE [LARGE SCALE GENOMIC DNA]</scope>
    <source>
        <strain evidence="3">cv. DH-PKW</strain>
        <tissue evidence="2">Leaves</tissue>
    </source>
</reference>
<accession>A0A4S8J6M1</accession>
<feature type="region of interest" description="Disordered" evidence="1">
    <location>
        <begin position="1"/>
        <end position="33"/>
    </location>
</feature>